<dbReference type="PROSITE" id="PS51841">
    <property type="entry name" value="LTD"/>
    <property type="match status" value="1"/>
</dbReference>
<dbReference type="SUPFAM" id="SSF63446">
    <property type="entry name" value="Type I dockerin domain"/>
    <property type="match status" value="1"/>
</dbReference>
<feature type="domain" description="LTD" evidence="2">
    <location>
        <begin position="21"/>
        <end position="152"/>
    </location>
</feature>
<dbReference type="OrthoDB" id="223034at2"/>
<organism evidence="3 4">
    <name type="scientific">Posidoniimonas corsicana</name>
    <dbReference type="NCBI Taxonomy" id="1938618"/>
    <lineage>
        <taxon>Bacteria</taxon>
        <taxon>Pseudomonadati</taxon>
        <taxon>Planctomycetota</taxon>
        <taxon>Planctomycetia</taxon>
        <taxon>Pirellulales</taxon>
        <taxon>Lacipirellulaceae</taxon>
        <taxon>Posidoniimonas</taxon>
    </lineage>
</organism>
<dbReference type="PROSITE" id="PS00018">
    <property type="entry name" value="EF_HAND_1"/>
    <property type="match status" value="1"/>
</dbReference>
<dbReference type="Pfam" id="PF00932">
    <property type="entry name" value="LTD"/>
    <property type="match status" value="2"/>
</dbReference>
<dbReference type="InterPro" id="IPR002105">
    <property type="entry name" value="Dockerin_1_rpt"/>
</dbReference>
<dbReference type="Pfam" id="PF13287">
    <property type="entry name" value="Fn3_assoc"/>
    <property type="match status" value="1"/>
</dbReference>
<dbReference type="Gene3D" id="1.10.1330.10">
    <property type="entry name" value="Dockerin domain"/>
    <property type="match status" value="1"/>
</dbReference>
<dbReference type="InterPro" id="IPR026876">
    <property type="entry name" value="Fn3_assoc_repeat"/>
</dbReference>
<keyword evidence="4" id="KW-1185">Reference proteome</keyword>
<dbReference type="InterPro" id="IPR059177">
    <property type="entry name" value="GH29D-like_dom"/>
</dbReference>
<gene>
    <name evidence="3" type="ORF">KOR34_00140</name>
</gene>
<dbReference type="Proteomes" id="UP000316714">
    <property type="component" value="Unassembled WGS sequence"/>
</dbReference>
<dbReference type="InterPro" id="IPR036415">
    <property type="entry name" value="Lamin_tail_dom_sf"/>
</dbReference>
<dbReference type="Pfam" id="PF00404">
    <property type="entry name" value="Dockerin_1"/>
    <property type="match status" value="1"/>
</dbReference>
<dbReference type="Pfam" id="PF08757">
    <property type="entry name" value="CotH"/>
    <property type="match status" value="1"/>
</dbReference>
<sequence length="1329" mass="142232">MRVNELDYQSSGRRVRRLRCEQLEPRLALAGLVISEFLAANTSGLQDEDGDRSDWIELHNDTPDAVDLANWRLTDDEATPAKWTLPSITLQADARLLVFASGKDRAVAGQELHANFALDRDGEYLALVDPFGAVVDAFSPFPEQTDDVSYGRGAVATLEEPLVDEGHPVRVIVPTAATDVVGLEWTLPAYDDAAWTAGVAGVGYERSPSDSLNYSPYIGTDVDLLMPVGRNTAYARFEFNVAATGELADLELRLRYDDGFVAYLNGQEIARTNSPAAASWNSTATGQRSDSQVVNYQTFDVSGYLDAVVEGANVLAIHGLNVNGSSDLLIDPLLLANRSLGAADVYMMTPTPGGANASGTLGFVEDTTFSVDRGFYDEPFDVLITTDSQGAQIRYTLDGSEPTATSGLIYNPAAPPRIASTTVLRAAAFKAGFTPTNVDTQTYLFLDNVLQQDGAGLPPHADWGYQGPDWEMDPEVVNHPEYTGTLRDDLQAVPTVSLVMPWDAWFGGGGEGIYISGTNVERPGSVEFFNAPGADEFQINAALETQGGTSADRWKLDKLSVRATFKAPFGPTDLDADLFTEGLVDGNAADEFDTLIFDAHSNYIWAYGGGANPTDQRGRAKYVQDAFVADLQNQLGGAAPHGRFVHLYINGLYWGMYEMHERPDESFAEAYLGGDKDDYDVIKHTATTVVAGDATAAANYASMLGLVRQNMTVPANYQAAAAVVDVPDLIRYMLVNYYAGNTDWAHHNWYASFNRESPDGRWRFHSWDAEHVLKGLGDNVTLAGNYVGSPEEVHSRLIANPEYRLLFSDMVQEHLTNGGALTPAAAAATYQARVDEIDRAIVGESARWGDSHTTGQEAPGDGGAYTREHWLATQLDLADNYFPNRTGVVLSQFESRGWLVNTQAPIMNQYGGAAPVGFELSLANPNSGGQLYYTLDGSDPRQPGGAVSRGAIAYGGPIELTASTRLRARVLSGGEWSAEVDESFTVGEPLPLRIVELNYHPAEAEDHEFIELLNTGSEPISLDGAAIGGFSETPYAFPVGLSLTAGERIVVARNPAEFTSRYGASVNLAATGYANANLSNSGELVTLTDQFGQVLQAFTYSDDDPWPAAADGGGYTLVYSGPLDADAADPVATEGDPYDDPANWRASYALGGTPGAAESSLPGDYNSDSVVDALDHSLWRATYGSTSDLRADGNGDGTVNAADYTIWRDNLTPAPVPTPTNEGDEAQVAEAGEVGHTEPVAAHALLPAGRPQRSAPARPIATNGGGVQSSDDSLLLLLALDRANALHRGTPVESVSSSLAVDHGEPQSSDLMDPFAGPLSPVVGRPLKR</sequence>
<proteinExistence type="predicted"/>
<reference evidence="3 4" key="1">
    <citation type="submission" date="2019-02" db="EMBL/GenBank/DDBJ databases">
        <title>Deep-cultivation of Planctomycetes and their phenomic and genomic characterization uncovers novel biology.</title>
        <authorList>
            <person name="Wiegand S."/>
            <person name="Jogler M."/>
            <person name="Boedeker C."/>
            <person name="Pinto D."/>
            <person name="Vollmers J."/>
            <person name="Rivas-Marin E."/>
            <person name="Kohn T."/>
            <person name="Peeters S.H."/>
            <person name="Heuer A."/>
            <person name="Rast P."/>
            <person name="Oberbeckmann S."/>
            <person name="Bunk B."/>
            <person name="Jeske O."/>
            <person name="Meyerdierks A."/>
            <person name="Storesund J.E."/>
            <person name="Kallscheuer N."/>
            <person name="Luecker S."/>
            <person name="Lage O.M."/>
            <person name="Pohl T."/>
            <person name="Merkel B.J."/>
            <person name="Hornburger P."/>
            <person name="Mueller R.-W."/>
            <person name="Bruemmer F."/>
            <person name="Labrenz M."/>
            <person name="Spormann A.M."/>
            <person name="Op Den Camp H."/>
            <person name="Overmann J."/>
            <person name="Amann R."/>
            <person name="Jetten M.S.M."/>
            <person name="Mascher T."/>
            <person name="Medema M.H."/>
            <person name="Devos D.P."/>
            <person name="Kaster A.-K."/>
            <person name="Ovreas L."/>
            <person name="Rohde M."/>
            <person name="Galperin M.Y."/>
            <person name="Jogler C."/>
        </authorList>
    </citation>
    <scope>NUCLEOTIDE SEQUENCE [LARGE SCALE GENOMIC DNA]</scope>
    <source>
        <strain evidence="3 4">KOR34</strain>
    </source>
</reference>
<dbReference type="GO" id="GO:0000272">
    <property type="term" value="P:polysaccharide catabolic process"/>
    <property type="evidence" value="ECO:0007669"/>
    <property type="project" value="InterPro"/>
</dbReference>
<evidence type="ECO:0000256" key="1">
    <source>
        <dbReference type="SAM" id="MobiDB-lite"/>
    </source>
</evidence>
<evidence type="ECO:0000313" key="4">
    <source>
        <dbReference type="Proteomes" id="UP000316714"/>
    </source>
</evidence>
<feature type="region of interest" description="Disordered" evidence="1">
    <location>
        <begin position="1289"/>
        <end position="1329"/>
    </location>
</feature>
<dbReference type="Gene3D" id="2.60.40.1260">
    <property type="entry name" value="Lamin Tail domain"/>
    <property type="match status" value="2"/>
</dbReference>
<protein>
    <submittedName>
        <fullName evidence="3">CotH protein</fullName>
    </submittedName>
</protein>
<dbReference type="InterPro" id="IPR014867">
    <property type="entry name" value="Spore_coat_CotH_CotH2/3/7"/>
</dbReference>
<accession>A0A5C5VAZ2</accession>
<dbReference type="InterPro" id="IPR018247">
    <property type="entry name" value="EF_Hand_1_Ca_BS"/>
</dbReference>
<dbReference type="InterPro" id="IPR001322">
    <property type="entry name" value="Lamin_tail_dom"/>
</dbReference>
<dbReference type="EMBL" id="SIHJ01000001">
    <property type="protein sequence ID" value="TWT35127.1"/>
    <property type="molecule type" value="Genomic_DNA"/>
</dbReference>
<evidence type="ECO:0000313" key="3">
    <source>
        <dbReference type="EMBL" id="TWT35127.1"/>
    </source>
</evidence>
<dbReference type="Pfam" id="PF13290">
    <property type="entry name" value="CHB_HEX_C_1"/>
    <property type="match status" value="1"/>
</dbReference>
<dbReference type="SUPFAM" id="SSF74853">
    <property type="entry name" value="Lamin A/C globular tail domain"/>
    <property type="match status" value="2"/>
</dbReference>
<dbReference type="Gene3D" id="2.60.120.260">
    <property type="entry name" value="Galactose-binding domain-like"/>
    <property type="match status" value="1"/>
</dbReference>
<dbReference type="InterPro" id="IPR036439">
    <property type="entry name" value="Dockerin_dom_sf"/>
</dbReference>
<name>A0A5C5VAZ2_9BACT</name>
<comment type="caution">
    <text evidence="3">The sequence shown here is derived from an EMBL/GenBank/DDBJ whole genome shotgun (WGS) entry which is preliminary data.</text>
</comment>
<evidence type="ECO:0000259" key="2">
    <source>
        <dbReference type="PROSITE" id="PS51841"/>
    </source>
</evidence>
<dbReference type="GO" id="GO:0004553">
    <property type="term" value="F:hydrolase activity, hydrolyzing O-glycosyl compounds"/>
    <property type="evidence" value="ECO:0007669"/>
    <property type="project" value="InterPro"/>
</dbReference>